<dbReference type="GO" id="GO:0004784">
    <property type="term" value="F:superoxide dismutase activity"/>
    <property type="evidence" value="ECO:0007669"/>
    <property type="project" value="InterPro"/>
</dbReference>
<dbReference type="PRINTS" id="PR00348">
    <property type="entry name" value="UBIQUITIN"/>
</dbReference>
<feature type="domain" description="Ubiquitin-like" evidence="1">
    <location>
        <begin position="2"/>
        <end position="77"/>
    </location>
</feature>
<evidence type="ECO:0000313" key="2">
    <source>
        <dbReference type="EMBL" id="GAX18235.1"/>
    </source>
</evidence>
<accession>A0A1Z5JW21</accession>
<dbReference type="PROSITE" id="PS50053">
    <property type="entry name" value="UBIQUITIN_2"/>
    <property type="match status" value="1"/>
</dbReference>
<reference evidence="2 3" key="1">
    <citation type="journal article" date="2015" name="Plant Cell">
        <title>Oil accumulation by the oleaginous diatom Fistulifera solaris as revealed by the genome and transcriptome.</title>
        <authorList>
            <person name="Tanaka T."/>
            <person name="Maeda Y."/>
            <person name="Veluchamy A."/>
            <person name="Tanaka M."/>
            <person name="Abida H."/>
            <person name="Marechal E."/>
            <person name="Bowler C."/>
            <person name="Muto M."/>
            <person name="Sunaga Y."/>
            <person name="Tanaka M."/>
            <person name="Yoshino T."/>
            <person name="Taniguchi T."/>
            <person name="Fukuda Y."/>
            <person name="Nemoto M."/>
            <person name="Matsumoto M."/>
            <person name="Wong P.S."/>
            <person name="Aburatani S."/>
            <person name="Fujibuchi W."/>
        </authorList>
    </citation>
    <scope>NUCLEOTIDE SEQUENCE [LARGE SCALE GENOMIC DNA]</scope>
    <source>
        <strain evidence="2 3">JPCC DA0580</strain>
    </source>
</reference>
<gene>
    <name evidence="2" type="ORF">FisN_31Hu012</name>
</gene>
<dbReference type="SMART" id="SM00213">
    <property type="entry name" value="UBQ"/>
    <property type="match status" value="1"/>
</dbReference>
<dbReference type="GO" id="GO:0016151">
    <property type="term" value="F:nickel cation binding"/>
    <property type="evidence" value="ECO:0007669"/>
    <property type="project" value="InterPro"/>
</dbReference>
<dbReference type="EMBL" id="BDSP01000125">
    <property type="protein sequence ID" value="GAX18235.1"/>
    <property type="molecule type" value="Genomic_DNA"/>
</dbReference>
<dbReference type="InParanoid" id="A0A1Z5JW21"/>
<dbReference type="OrthoDB" id="428577at2759"/>
<dbReference type="InterPro" id="IPR019956">
    <property type="entry name" value="Ubiquitin_dom"/>
</dbReference>
<protein>
    <recommendedName>
        <fullName evidence="1">Ubiquitin-like domain-containing protein</fullName>
    </recommendedName>
</protein>
<dbReference type="InterPro" id="IPR050158">
    <property type="entry name" value="Ubiquitin_ubiquitin-like"/>
</dbReference>
<dbReference type="InterPro" id="IPR036502">
    <property type="entry name" value="NiSOD_sf"/>
</dbReference>
<dbReference type="Pfam" id="PF09055">
    <property type="entry name" value="Sod_Ni"/>
    <property type="match status" value="1"/>
</dbReference>
<proteinExistence type="predicted"/>
<dbReference type="SUPFAM" id="SSF54236">
    <property type="entry name" value="Ubiquitin-like"/>
    <property type="match status" value="1"/>
</dbReference>
<dbReference type="InterPro" id="IPR000626">
    <property type="entry name" value="Ubiquitin-like_dom"/>
</dbReference>
<dbReference type="Proteomes" id="UP000198406">
    <property type="component" value="Unassembled WGS sequence"/>
</dbReference>
<dbReference type="Pfam" id="PF00240">
    <property type="entry name" value="ubiquitin"/>
    <property type="match status" value="1"/>
</dbReference>
<dbReference type="AlphaFoldDB" id="A0A1Z5JW21"/>
<evidence type="ECO:0000313" key="3">
    <source>
        <dbReference type="Proteomes" id="UP000198406"/>
    </source>
</evidence>
<dbReference type="InterPro" id="IPR029071">
    <property type="entry name" value="Ubiquitin-like_domsf"/>
</dbReference>
<keyword evidence="3" id="KW-1185">Reference proteome</keyword>
<sequence length="216" mass="24550">MIEIFVRLLTGKVIPLNIDPTFSVGVAKEMIRQREGIPPEQQQLIFAGRHMENGRTLGYYDVQADMFLHLVLRVRGGARTPRDLVLPRGICDDPEMVAELYAHAEAIRELMERESDVQGLASERPGYINRIHHNVSDLKSNHASKIISIVAETCLGQRVKEEMPYYVNTCKAHHRVIQAAMITKNSVDVADADKLKRALRTMCVLYIKWIPPRPLL</sequence>
<dbReference type="Gene3D" id="1.20.120.400">
    <property type="entry name" value="Nickel-containing superoxide dismutase"/>
    <property type="match status" value="1"/>
</dbReference>
<dbReference type="InterPro" id="IPR014123">
    <property type="entry name" value="Superoxide_dismutase_Ni-type"/>
</dbReference>
<organism evidence="2 3">
    <name type="scientific">Fistulifera solaris</name>
    <name type="common">Oleaginous diatom</name>
    <dbReference type="NCBI Taxonomy" id="1519565"/>
    <lineage>
        <taxon>Eukaryota</taxon>
        <taxon>Sar</taxon>
        <taxon>Stramenopiles</taxon>
        <taxon>Ochrophyta</taxon>
        <taxon>Bacillariophyta</taxon>
        <taxon>Bacillariophyceae</taxon>
        <taxon>Bacillariophycidae</taxon>
        <taxon>Naviculales</taxon>
        <taxon>Naviculaceae</taxon>
        <taxon>Fistulifera</taxon>
    </lineage>
</organism>
<evidence type="ECO:0000259" key="1">
    <source>
        <dbReference type="PROSITE" id="PS50053"/>
    </source>
</evidence>
<name>A0A1Z5JW21_FISSO</name>
<comment type="caution">
    <text evidence="2">The sequence shown here is derived from an EMBL/GenBank/DDBJ whole genome shotgun (WGS) entry which is preliminary data.</text>
</comment>
<dbReference type="PANTHER" id="PTHR10666">
    <property type="entry name" value="UBIQUITIN"/>
    <property type="match status" value="1"/>
</dbReference>
<dbReference type="Gene3D" id="3.10.20.90">
    <property type="entry name" value="Phosphatidylinositol 3-kinase Catalytic Subunit, Chain A, domain 1"/>
    <property type="match status" value="1"/>
</dbReference>